<sequence>MIFLTGYGGVIIKFEKVVESHTYDRFGEILYILHKNNRKYLNDSLAEHDLNLLQAMCMLILLGKETCTQKELTEFLFLTKSGVTKAITKLEKDGYISKEKSPSDSRQYVLRLTKKGMEMIPTLIEINNRWEEEVGLNDLDDEFFEKLKTLAYNAIELNEKNQ</sequence>
<dbReference type="InterPro" id="IPR036388">
    <property type="entry name" value="WH-like_DNA-bd_sf"/>
</dbReference>
<dbReference type="GO" id="GO:0003700">
    <property type="term" value="F:DNA-binding transcription factor activity"/>
    <property type="evidence" value="ECO:0007669"/>
    <property type="project" value="InterPro"/>
</dbReference>
<keyword evidence="1" id="KW-0805">Transcription regulation</keyword>
<dbReference type="GeneID" id="26735256"/>
<dbReference type="PROSITE" id="PS50995">
    <property type="entry name" value="HTH_MARR_2"/>
    <property type="match status" value="1"/>
</dbReference>
<proteinExistence type="predicted"/>
<evidence type="ECO:0000259" key="4">
    <source>
        <dbReference type="PROSITE" id="PS50995"/>
    </source>
</evidence>
<dbReference type="PANTHER" id="PTHR42756">
    <property type="entry name" value="TRANSCRIPTIONAL REGULATOR, MARR"/>
    <property type="match status" value="1"/>
</dbReference>
<dbReference type="InterPro" id="IPR036390">
    <property type="entry name" value="WH_DNA-bd_sf"/>
</dbReference>
<gene>
    <name evidence="5" type="ORF">sm9_0282</name>
</gene>
<evidence type="ECO:0000256" key="2">
    <source>
        <dbReference type="ARBA" id="ARBA00023125"/>
    </source>
</evidence>
<dbReference type="RefSeq" id="WP_058738433.1">
    <property type="nucleotide sequence ID" value="NZ_CP011266.1"/>
</dbReference>
<feature type="domain" description="HTH marR-type" evidence="4">
    <location>
        <begin position="23"/>
        <end position="159"/>
    </location>
</feature>
<evidence type="ECO:0000256" key="3">
    <source>
        <dbReference type="ARBA" id="ARBA00023163"/>
    </source>
</evidence>
<dbReference type="SMART" id="SM00347">
    <property type="entry name" value="HTH_MARR"/>
    <property type="match status" value="1"/>
</dbReference>
<dbReference type="KEGG" id="mmil:sm9_0282"/>
<dbReference type="Gene3D" id="1.10.10.10">
    <property type="entry name" value="Winged helix-like DNA-binding domain superfamily/Winged helix DNA-binding domain"/>
    <property type="match status" value="1"/>
</dbReference>
<reference evidence="5 6" key="1">
    <citation type="submission" date="2015-04" db="EMBL/GenBank/DDBJ databases">
        <title>The complete genome sequence of the rumen methanogen Methanobrevibacter millerae SM9.</title>
        <authorList>
            <person name="Leahy S.C."/>
            <person name="Kelly W.J."/>
            <person name="Pacheco D.M."/>
            <person name="Li D."/>
            <person name="Altermann E."/>
            <person name="Attwood G.T."/>
        </authorList>
    </citation>
    <scope>NUCLEOTIDE SEQUENCE [LARGE SCALE GENOMIC DNA]</scope>
    <source>
        <strain evidence="5 6">SM9</strain>
    </source>
</reference>
<dbReference type="Pfam" id="PF12802">
    <property type="entry name" value="MarR_2"/>
    <property type="match status" value="1"/>
</dbReference>
<evidence type="ECO:0000313" key="6">
    <source>
        <dbReference type="Proteomes" id="UP000067738"/>
    </source>
</evidence>
<organism evidence="5 6">
    <name type="scientific">Methanobrevibacter millerae</name>
    <dbReference type="NCBI Taxonomy" id="230361"/>
    <lineage>
        <taxon>Archaea</taxon>
        <taxon>Methanobacteriati</taxon>
        <taxon>Methanobacteriota</taxon>
        <taxon>Methanomada group</taxon>
        <taxon>Methanobacteria</taxon>
        <taxon>Methanobacteriales</taxon>
        <taxon>Methanobacteriaceae</taxon>
        <taxon>Methanobrevibacter</taxon>
    </lineage>
</organism>
<dbReference type="AlphaFoldDB" id="A0A0U3CUP3"/>
<dbReference type="OrthoDB" id="78028at2157"/>
<dbReference type="GO" id="GO:0003677">
    <property type="term" value="F:DNA binding"/>
    <property type="evidence" value="ECO:0007669"/>
    <property type="project" value="UniProtKB-KW"/>
</dbReference>
<evidence type="ECO:0000313" key="5">
    <source>
        <dbReference type="EMBL" id="ALT68084.1"/>
    </source>
</evidence>
<keyword evidence="3" id="KW-0804">Transcription</keyword>
<name>A0A0U3CUP3_9EURY</name>
<protein>
    <submittedName>
        <fullName evidence="5">Transcriptional regulator MarR family</fullName>
    </submittedName>
</protein>
<keyword evidence="6" id="KW-1185">Reference proteome</keyword>
<evidence type="ECO:0000256" key="1">
    <source>
        <dbReference type="ARBA" id="ARBA00023015"/>
    </source>
</evidence>
<accession>A0A0U3CUP3</accession>
<dbReference type="PATRIC" id="fig|230361.4.peg.296"/>
<dbReference type="PANTHER" id="PTHR42756:SF1">
    <property type="entry name" value="TRANSCRIPTIONAL REPRESSOR OF EMRAB OPERON"/>
    <property type="match status" value="1"/>
</dbReference>
<dbReference type="EMBL" id="CP011266">
    <property type="protein sequence ID" value="ALT68084.1"/>
    <property type="molecule type" value="Genomic_DNA"/>
</dbReference>
<dbReference type="Proteomes" id="UP000067738">
    <property type="component" value="Chromosome"/>
</dbReference>
<keyword evidence="2" id="KW-0238">DNA-binding</keyword>
<dbReference type="InterPro" id="IPR000835">
    <property type="entry name" value="HTH_MarR-typ"/>
</dbReference>
<dbReference type="SUPFAM" id="SSF46785">
    <property type="entry name" value="Winged helix' DNA-binding domain"/>
    <property type="match status" value="1"/>
</dbReference>
<dbReference type="PRINTS" id="PR00598">
    <property type="entry name" value="HTHMARR"/>
</dbReference>